<accession>A0A2K3KTU5</accession>
<protein>
    <submittedName>
        <fullName evidence="1">Uncharacterized protein</fullName>
    </submittedName>
</protein>
<evidence type="ECO:0000313" key="1">
    <source>
        <dbReference type="EMBL" id="PNX69717.1"/>
    </source>
</evidence>
<dbReference type="AlphaFoldDB" id="A0A2K3KTU5"/>
<organism evidence="1 2">
    <name type="scientific">Trifolium pratense</name>
    <name type="common">Red clover</name>
    <dbReference type="NCBI Taxonomy" id="57577"/>
    <lineage>
        <taxon>Eukaryota</taxon>
        <taxon>Viridiplantae</taxon>
        <taxon>Streptophyta</taxon>
        <taxon>Embryophyta</taxon>
        <taxon>Tracheophyta</taxon>
        <taxon>Spermatophyta</taxon>
        <taxon>Magnoliopsida</taxon>
        <taxon>eudicotyledons</taxon>
        <taxon>Gunneridae</taxon>
        <taxon>Pentapetalae</taxon>
        <taxon>rosids</taxon>
        <taxon>fabids</taxon>
        <taxon>Fabales</taxon>
        <taxon>Fabaceae</taxon>
        <taxon>Papilionoideae</taxon>
        <taxon>50 kb inversion clade</taxon>
        <taxon>NPAAA clade</taxon>
        <taxon>Hologalegina</taxon>
        <taxon>IRL clade</taxon>
        <taxon>Trifolieae</taxon>
        <taxon>Trifolium</taxon>
    </lineage>
</organism>
<feature type="non-terminal residue" evidence="1">
    <location>
        <position position="1"/>
    </location>
</feature>
<reference evidence="1 2" key="2">
    <citation type="journal article" date="2017" name="Front. Plant Sci.">
        <title>Gene Classification and Mining of Molecular Markers Useful in Red Clover (Trifolium pratense) Breeding.</title>
        <authorList>
            <person name="Istvanek J."/>
            <person name="Dluhosova J."/>
            <person name="Dluhos P."/>
            <person name="Patkova L."/>
            <person name="Nedelnik J."/>
            <person name="Repkova J."/>
        </authorList>
    </citation>
    <scope>NUCLEOTIDE SEQUENCE [LARGE SCALE GENOMIC DNA]</scope>
    <source>
        <strain evidence="2">cv. Tatra</strain>
        <tissue evidence="1">Young leaves</tissue>
    </source>
</reference>
<comment type="caution">
    <text evidence="1">The sequence shown here is derived from an EMBL/GenBank/DDBJ whole genome shotgun (WGS) entry which is preliminary data.</text>
</comment>
<evidence type="ECO:0000313" key="2">
    <source>
        <dbReference type="Proteomes" id="UP000236291"/>
    </source>
</evidence>
<gene>
    <name evidence="1" type="ORF">L195_g064558</name>
</gene>
<name>A0A2K3KTU5_TRIPR</name>
<dbReference type="EMBL" id="ASHM01256129">
    <property type="protein sequence ID" value="PNX69717.1"/>
    <property type="molecule type" value="Genomic_DNA"/>
</dbReference>
<sequence>GHKESRLRKNHKPTDARRPSLALCFRIATGRLCGQFI</sequence>
<dbReference type="Proteomes" id="UP000236291">
    <property type="component" value="Unassembled WGS sequence"/>
</dbReference>
<proteinExistence type="predicted"/>
<reference evidence="1 2" key="1">
    <citation type="journal article" date="2014" name="Am. J. Bot.">
        <title>Genome assembly and annotation for red clover (Trifolium pratense; Fabaceae).</title>
        <authorList>
            <person name="Istvanek J."/>
            <person name="Jaros M."/>
            <person name="Krenek A."/>
            <person name="Repkova J."/>
        </authorList>
    </citation>
    <scope>NUCLEOTIDE SEQUENCE [LARGE SCALE GENOMIC DNA]</scope>
    <source>
        <strain evidence="2">cv. Tatra</strain>
        <tissue evidence="1">Young leaves</tissue>
    </source>
</reference>